<dbReference type="AlphaFoldDB" id="A0A507ZS96"/>
<keyword evidence="4" id="KW-0676">Redox-active center</keyword>
<dbReference type="Gene3D" id="3.40.30.10">
    <property type="entry name" value="Glutaredoxin"/>
    <property type="match status" value="1"/>
</dbReference>
<feature type="domain" description="Thioredoxin" evidence="5">
    <location>
        <begin position="247"/>
        <end position="389"/>
    </location>
</feature>
<evidence type="ECO:0000256" key="4">
    <source>
        <dbReference type="ARBA" id="ARBA00023284"/>
    </source>
</evidence>
<dbReference type="CDD" id="cd02966">
    <property type="entry name" value="TlpA_like_family"/>
    <property type="match status" value="1"/>
</dbReference>
<dbReference type="Pfam" id="PF00578">
    <property type="entry name" value="AhpC-TSA"/>
    <property type="match status" value="1"/>
</dbReference>
<dbReference type="InterPro" id="IPR000866">
    <property type="entry name" value="AhpC/TSA"/>
</dbReference>
<evidence type="ECO:0000313" key="7">
    <source>
        <dbReference type="Proteomes" id="UP000317169"/>
    </source>
</evidence>
<dbReference type="Proteomes" id="UP000317169">
    <property type="component" value="Unassembled WGS sequence"/>
</dbReference>
<proteinExistence type="predicted"/>
<dbReference type="Pfam" id="PF14289">
    <property type="entry name" value="DUF4369"/>
    <property type="match status" value="1"/>
</dbReference>
<protein>
    <submittedName>
        <fullName evidence="6">Redoxin domain-containing protein</fullName>
    </submittedName>
</protein>
<dbReference type="GO" id="GO:0030313">
    <property type="term" value="C:cell envelope"/>
    <property type="evidence" value="ECO:0007669"/>
    <property type="project" value="UniProtKB-SubCell"/>
</dbReference>
<dbReference type="GO" id="GO:0016209">
    <property type="term" value="F:antioxidant activity"/>
    <property type="evidence" value="ECO:0007669"/>
    <property type="project" value="InterPro"/>
</dbReference>
<evidence type="ECO:0000256" key="3">
    <source>
        <dbReference type="ARBA" id="ARBA00023157"/>
    </source>
</evidence>
<dbReference type="PANTHER" id="PTHR42852">
    <property type="entry name" value="THIOL:DISULFIDE INTERCHANGE PROTEIN DSBE"/>
    <property type="match status" value="1"/>
</dbReference>
<evidence type="ECO:0000256" key="1">
    <source>
        <dbReference type="ARBA" id="ARBA00004196"/>
    </source>
</evidence>
<evidence type="ECO:0000313" key="6">
    <source>
        <dbReference type="EMBL" id="TQD39383.1"/>
    </source>
</evidence>
<name>A0A507ZS96_9FLAO</name>
<dbReference type="GO" id="GO:0016491">
    <property type="term" value="F:oxidoreductase activity"/>
    <property type="evidence" value="ECO:0007669"/>
    <property type="project" value="InterPro"/>
</dbReference>
<dbReference type="OrthoDB" id="1069091at2"/>
<sequence length="389" mass="43510">MPYKLFIFAIKFKPKMKKLSILFLAFIAFSCQEKNNSDGPQLTATTLNVEDGTQVYLSVLGDKGSPEVIDTVSVNQNKFTIDLPTVDFQTLNFLRIENVQGNMLFINENEDLTAKVYKDSLRASKVNGGENNEVFNKYVSVLEEDANKMRALSQKYSNPEMLKDPKVMQEARAEQSKIQDESMQKRKEVIENNPNSLVSLLALSDMLNSKSIPSNEIKDLYSGLSDNVKNTSLGKQIKEALDKVSATAVGSKAPSFSGPNPEGKEIALEDVMGEVTIVDFWASWCKPCRVENPNIVKLYNKYHDKGLNIIGVSLDKNNAKDKWIKAIEDDGLTWPQISHLQYWKGPIASQYGIRSIPATYILDENGVIVAKDLRGDALENKVKELLEKA</sequence>
<evidence type="ECO:0000256" key="2">
    <source>
        <dbReference type="ARBA" id="ARBA00022748"/>
    </source>
</evidence>
<keyword evidence="7" id="KW-1185">Reference proteome</keyword>
<dbReference type="InterPro" id="IPR013766">
    <property type="entry name" value="Thioredoxin_domain"/>
</dbReference>
<keyword evidence="3" id="KW-1015">Disulfide bond</keyword>
<dbReference type="GO" id="GO:0017004">
    <property type="term" value="P:cytochrome complex assembly"/>
    <property type="evidence" value="ECO:0007669"/>
    <property type="project" value="UniProtKB-KW"/>
</dbReference>
<dbReference type="PANTHER" id="PTHR42852:SF6">
    <property type="entry name" value="THIOL:DISULFIDE INTERCHANGE PROTEIN DSBE"/>
    <property type="match status" value="1"/>
</dbReference>
<dbReference type="SUPFAM" id="SSF52833">
    <property type="entry name" value="Thioredoxin-like"/>
    <property type="match status" value="1"/>
</dbReference>
<dbReference type="InterPro" id="IPR036249">
    <property type="entry name" value="Thioredoxin-like_sf"/>
</dbReference>
<gene>
    <name evidence="6" type="ORF">FKR84_05665</name>
</gene>
<keyword evidence="2" id="KW-0201">Cytochrome c-type biogenesis</keyword>
<dbReference type="InterPro" id="IPR050553">
    <property type="entry name" value="Thioredoxin_ResA/DsbE_sf"/>
</dbReference>
<evidence type="ECO:0000259" key="5">
    <source>
        <dbReference type="PROSITE" id="PS51352"/>
    </source>
</evidence>
<accession>A0A507ZS96</accession>
<dbReference type="PROSITE" id="PS51352">
    <property type="entry name" value="THIOREDOXIN_2"/>
    <property type="match status" value="1"/>
</dbReference>
<comment type="caution">
    <text evidence="6">The sequence shown here is derived from an EMBL/GenBank/DDBJ whole genome shotgun (WGS) entry which is preliminary data.</text>
</comment>
<dbReference type="PROSITE" id="PS51257">
    <property type="entry name" value="PROKAR_LIPOPROTEIN"/>
    <property type="match status" value="1"/>
</dbReference>
<comment type="subcellular location">
    <subcellularLocation>
        <location evidence="1">Cell envelope</location>
    </subcellularLocation>
</comment>
<reference evidence="6 7" key="1">
    <citation type="submission" date="2019-06" db="EMBL/GenBank/DDBJ databases">
        <title>Flavibacter putida gen. nov., sp. nov., a novel marine bacterium of the family Flavobacteriaceae isolated from coastal seawater.</title>
        <authorList>
            <person name="Feng X."/>
        </authorList>
    </citation>
    <scope>NUCLEOTIDE SEQUENCE [LARGE SCALE GENOMIC DNA]</scope>
    <source>
        <strain evidence="6 7">PLHSN227</strain>
    </source>
</reference>
<dbReference type="InterPro" id="IPR025380">
    <property type="entry name" value="DUF4369"/>
</dbReference>
<dbReference type="EMBL" id="VIAR01000004">
    <property type="protein sequence ID" value="TQD39383.1"/>
    <property type="molecule type" value="Genomic_DNA"/>
</dbReference>
<organism evidence="6 7">
    <name type="scientific">Haloflavibacter putidus</name>
    <dbReference type="NCBI Taxonomy" id="2576776"/>
    <lineage>
        <taxon>Bacteria</taxon>
        <taxon>Pseudomonadati</taxon>
        <taxon>Bacteroidota</taxon>
        <taxon>Flavobacteriia</taxon>
        <taxon>Flavobacteriales</taxon>
        <taxon>Flavobacteriaceae</taxon>
        <taxon>Haloflavibacter</taxon>
    </lineage>
</organism>